<dbReference type="SUPFAM" id="SSF47323">
    <property type="entry name" value="Anticodon-binding domain of a subclass of class I aminoacyl-tRNA synthetases"/>
    <property type="match status" value="1"/>
</dbReference>
<feature type="short sequence motif" description="'HIGH' region" evidence="13">
    <location>
        <begin position="29"/>
        <end position="39"/>
    </location>
</feature>
<name>A0ABW9F8D0_9FIRM</name>
<evidence type="ECO:0000256" key="5">
    <source>
        <dbReference type="ARBA" id="ARBA00022598"/>
    </source>
</evidence>
<dbReference type="PANTHER" id="PTHR10890:SF3">
    <property type="entry name" value="CYSTEINE--TRNA LIGASE, CYTOPLASMIC"/>
    <property type="match status" value="1"/>
</dbReference>
<dbReference type="PRINTS" id="PR00983">
    <property type="entry name" value="TRNASYNTHCYS"/>
</dbReference>
<dbReference type="SMART" id="SM00840">
    <property type="entry name" value="DALR_2"/>
    <property type="match status" value="1"/>
</dbReference>
<feature type="binding site" evidence="13">
    <location>
        <position position="209"/>
    </location>
    <ligand>
        <name>Zn(2+)</name>
        <dbReference type="ChEBI" id="CHEBI:29105"/>
    </ligand>
</feature>
<dbReference type="Pfam" id="PF09190">
    <property type="entry name" value="DALR_2"/>
    <property type="match status" value="1"/>
</dbReference>
<organism evidence="16 17">
    <name type="scientific">Helcococcus bovis</name>
    <dbReference type="NCBI Taxonomy" id="3153252"/>
    <lineage>
        <taxon>Bacteria</taxon>
        <taxon>Bacillati</taxon>
        <taxon>Bacillota</taxon>
        <taxon>Tissierellia</taxon>
        <taxon>Tissierellales</taxon>
        <taxon>Peptoniphilaceae</taxon>
        <taxon>Helcococcus</taxon>
    </lineage>
</organism>
<keyword evidence="4 13" id="KW-0963">Cytoplasm</keyword>
<dbReference type="Gene3D" id="3.40.50.620">
    <property type="entry name" value="HUPs"/>
    <property type="match status" value="1"/>
</dbReference>
<dbReference type="InterPro" id="IPR014729">
    <property type="entry name" value="Rossmann-like_a/b/a_fold"/>
</dbReference>
<evidence type="ECO:0000256" key="10">
    <source>
        <dbReference type="ARBA" id="ARBA00022917"/>
    </source>
</evidence>
<dbReference type="InterPro" id="IPR015803">
    <property type="entry name" value="Cys-tRNA-ligase"/>
</dbReference>
<keyword evidence="5 13" id="KW-0436">Ligase</keyword>
<evidence type="ECO:0000256" key="13">
    <source>
        <dbReference type="HAMAP-Rule" id="MF_00041"/>
    </source>
</evidence>
<dbReference type="NCBIfam" id="TIGR00435">
    <property type="entry name" value="cysS"/>
    <property type="match status" value="1"/>
</dbReference>
<feature type="domain" description="Cysteinyl-tRNA synthetase class Ia DALR" evidence="15">
    <location>
        <begin position="350"/>
        <end position="412"/>
    </location>
</feature>
<comment type="similarity">
    <text evidence="2 13">Belongs to the class-I aminoacyl-tRNA synthetase family.</text>
</comment>
<protein>
    <recommendedName>
        <fullName evidence="13">Cysteine--tRNA ligase</fullName>
        <ecNumber evidence="13">6.1.1.16</ecNumber>
    </recommendedName>
    <alternativeName>
        <fullName evidence="13">Cysteinyl-tRNA synthetase</fullName>
        <shortName evidence="13">CysRS</shortName>
    </alternativeName>
</protein>
<dbReference type="Gene3D" id="1.20.120.1910">
    <property type="entry name" value="Cysteine-tRNA ligase, C-terminal anti-codon recognition domain"/>
    <property type="match status" value="1"/>
</dbReference>
<comment type="cofactor">
    <cofactor evidence="13">
        <name>Zn(2+)</name>
        <dbReference type="ChEBI" id="CHEBI:29105"/>
    </cofactor>
    <text evidence="13">Binds 1 zinc ion per subunit.</text>
</comment>
<keyword evidence="8 13" id="KW-0862">Zinc</keyword>
<keyword evidence="9 13" id="KW-0067">ATP-binding</keyword>
<evidence type="ECO:0000313" key="16">
    <source>
        <dbReference type="EMBL" id="MFM1525695.1"/>
    </source>
</evidence>
<sequence>MKIYNTLSRQKEEFKTIEENKVRMYVCGPTVYNYIHIGNARPLVFFDTVRRYLEYKKYDVKFVMNLTDIDDKIINRANEDGVEFTDITKTYIAAFLKNAKDFNVDVDKIIKPQATNYIDDMINFISDLEKQGAAYDASSTVYFNVDSAKNYGKLSKKNIEELELGSRIDVSGDKKNPMDFALWKKQKDPNEPAWDSPWGKGRPGWHIECSTMAKSVLGETIDIHGGGEDLQFPHHENEIAQSETLNHKPFANYWMHNSMITVDKEKMSKSKGNFFTIHDIEKEFDLMIVRMWLLSGHYRTPIDFSRENLLAIKNGYDRLKNTNDELNRFISNSNNHSEFTTEKIDEFEIKFSNAMDDDFNTANALAVIFDFSRYINANYSENSSKEELEYIKLKFDKLINILGIKFKIEILEEEIEKLISERTEARKNRDFKRADEIRDLLKEKGIELKDTSTGVVWNKIR</sequence>
<dbReference type="InterPro" id="IPR032678">
    <property type="entry name" value="tRNA-synt_1_cat_dom"/>
</dbReference>
<accession>A0ABW9F8D0</accession>
<feature type="binding site" evidence="13">
    <location>
        <position position="269"/>
    </location>
    <ligand>
        <name>ATP</name>
        <dbReference type="ChEBI" id="CHEBI:30616"/>
    </ligand>
</feature>
<evidence type="ECO:0000256" key="6">
    <source>
        <dbReference type="ARBA" id="ARBA00022723"/>
    </source>
</evidence>
<keyword evidence="14" id="KW-0175">Coiled coil</keyword>
<evidence type="ECO:0000256" key="4">
    <source>
        <dbReference type="ARBA" id="ARBA00022490"/>
    </source>
</evidence>
<evidence type="ECO:0000256" key="7">
    <source>
        <dbReference type="ARBA" id="ARBA00022741"/>
    </source>
</evidence>
<keyword evidence="17" id="KW-1185">Reference proteome</keyword>
<evidence type="ECO:0000256" key="9">
    <source>
        <dbReference type="ARBA" id="ARBA00022840"/>
    </source>
</evidence>
<dbReference type="EC" id="6.1.1.16" evidence="13"/>
<feature type="coiled-coil region" evidence="14">
    <location>
        <begin position="401"/>
        <end position="428"/>
    </location>
</feature>
<dbReference type="InterPro" id="IPR015273">
    <property type="entry name" value="Cys-tRNA-synt_Ia_DALR"/>
</dbReference>
<gene>
    <name evidence="13 16" type="primary">cysS</name>
    <name evidence="16" type="ORF">ABGF40_08510</name>
</gene>
<keyword evidence="11 13" id="KW-0030">Aminoacyl-tRNA synthetase</keyword>
<proteinExistence type="inferred from homology"/>
<evidence type="ECO:0000256" key="8">
    <source>
        <dbReference type="ARBA" id="ARBA00022833"/>
    </source>
</evidence>
<comment type="catalytic activity">
    <reaction evidence="12 13">
        <text>tRNA(Cys) + L-cysteine + ATP = L-cysteinyl-tRNA(Cys) + AMP + diphosphate</text>
        <dbReference type="Rhea" id="RHEA:17773"/>
        <dbReference type="Rhea" id="RHEA-COMP:9661"/>
        <dbReference type="Rhea" id="RHEA-COMP:9679"/>
        <dbReference type="ChEBI" id="CHEBI:30616"/>
        <dbReference type="ChEBI" id="CHEBI:33019"/>
        <dbReference type="ChEBI" id="CHEBI:35235"/>
        <dbReference type="ChEBI" id="CHEBI:78442"/>
        <dbReference type="ChEBI" id="CHEBI:78517"/>
        <dbReference type="ChEBI" id="CHEBI:456215"/>
        <dbReference type="EC" id="6.1.1.16"/>
    </reaction>
</comment>
<comment type="subunit">
    <text evidence="3 13">Monomer.</text>
</comment>
<dbReference type="InterPro" id="IPR056411">
    <property type="entry name" value="CysS_C"/>
</dbReference>
<dbReference type="Pfam" id="PF23493">
    <property type="entry name" value="CysS_C"/>
    <property type="match status" value="1"/>
</dbReference>
<evidence type="ECO:0000259" key="15">
    <source>
        <dbReference type="SMART" id="SM00840"/>
    </source>
</evidence>
<evidence type="ECO:0000256" key="11">
    <source>
        <dbReference type="ARBA" id="ARBA00023146"/>
    </source>
</evidence>
<comment type="caution">
    <text evidence="16">The sequence shown here is derived from an EMBL/GenBank/DDBJ whole genome shotgun (WGS) entry which is preliminary data.</text>
</comment>
<evidence type="ECO:0000256" key="14">
    <source>
        <dbReference type="SAM" id="Coils"/>
    </source>
</evidence>
<dbReference type="InterPro" id="IPR009080">
    <property type="entry name" value="tRNAsynth_Ia_anticodon-bd"/>
</dbReference>
<evidence type="ECO:0000313" key="17">
    <source>
        <dbReference type="Proteomes" id="UP001629536"/>
    </source>
</evidence>
<keyword evidence="10 13" id="KW-0648">Protein biosynthesis</keyword>
<dbReference type="RefSeq" id="WP_408127064.1">
    <property type="nucleotide sequence ID" value="NZ_JBFNFH010000030.1"/>
</dbReference>
<feature type="binding site" evidence="13">
    <location>
        <position position="238"/>
    </location>
    <ligand>
        <name>Zn(2+)</name>
        <dbReference type="ChEBI" id="CHEBI:29105"/>
    </ligand>
</feature>
<keyword evidence="7 13" id="KW-0547">Nucleotide-binding</keyword>
<dbReference type="Proteomes" id="UP001629536">
    <property type="component" value="Unassembled WGS sequence"/>
</dbReference>
<dbReference type="PANTHER" id="PTHR10890">
    <property type="entry name" value="CYSTEINYL-TRNA SYNTHETASE"/>
    <property type="match status" value="1"/>
</dbReference>
<dbReference type="SUPFAM" id="SSF52374">
    <property type="entry name" value="Nucleotidylyl transferase"/>
    <property type="match status" value="1"/>
</dbReference>
<keyword evidence="6 13" id="KW-0479">Metal-binding</keyword>
<dbReference type="CDD" id="cd00672">
    <property type="entry name" value="CysRS_core"/>
    <property type="match status" value="1"/>
</dbReference>
<feature type="short sequence motif" description="'KMSKS' region" evidence="13">
    <location>
        <begin position="266"/>
        <end position="270"/>
    </location>
</feature>
<evidence type="ECO:0000256" key="3">
    <source>
        <dbReference type="ARBA" id="ARBA00011245"/>
    </source>
</evidence>
<dbReference type="EMBL" id="JBFNFH010000030">
    <property type="protein sequence ID" value="MFM1525695.1"/>
    <property type="molecule type" value="Genomic_DNA"/>
</dbReference>
<evidence type="ECO:0000256" key="1">
    <source>
        <dbReference type="ARBA" id="ARBA00004496"/>
    </source>
</evidence>
<dbReference type="HAMAP" id="MF_00041">
    <property type="entry name" value="Cys_tRNA_synth"/>
    <property type="match status" value="1"/>
</dbReference>
<comment type="subcellular location">
    <subcellularLocation>
        <location evidence="1 13">Cytoplasm</location>
    </subcellularLocation>
</comment>
<evidence type="ECO:0000256" key="2">
    <source>
        <dbReference type="ARBA" id="ARBA00005594"/>
    </source>
</evidence>
<reference evidence="16 17" key="1">
    <citation type="journal article" date="2024" name="Front. Microbiol.">
        <title>Pangenomic and biochemical analyses of Helcococcus ovis reveal widespread tetracycline resistance and a novel bacterial species, Helcococcus bovis.</title>
        <authorList>
            <person name="Cunha F."/>
            <person name="Zhai Y."/>
            <person name="Casaro S."/>
            <person name="Jones K.L."/>
            <person name="Hernandez M."/>
            <person name="Bisinotto R.S."/>
            <person name="Kariyawasam S."/>
            <person name="Brown M.B."/>
            <person name="Phillips A."/>
            <person name="Jeong K.C."/>
            <person name="Galvao K.N."/>
        </authorList>
    </citation>
    <scope>NUCLEOTIDE SEQUENCE [LARGE SCALE GENOMIC DNA]</scope>
    <source>
        <strain evidence="16 17">KG197</strain>
    </source>
</reference>
<feature type="binding site" evidence="13">
    <location>
        <position position="234"/>
    </location>
    <ligand>
        <name>Zn(2+)</name>
        <dbReference type="ChEBI" id="CHEBI:29105"/>
    </ligand>
</feature>
<feature type="binding site" evidence="13">
    <location>
        <position position="27"/>
    </location>
    <ligand>
        <name>Zn(2+)</name>
        <dbReference type="ChEBI" id="CHEBI:29105"/>
    </ligand>
</feature>
<dbReference type="InterPro" id="IPR024909">
    <property type="entry name" value="Cys-tRNA/MSH_ligase"/>
</dbReference>
<dbReference type="Pfam" id="PF01406">
    <property type="entry name" value="tRNA-synt_1e"/>
    <property type="match status" value="1"/>
</dbReference>
<evidence type="ECO:0000256" key="12">
    <source>
        <dbReference type="ARBA" id="ARBA00047398"/>
    </source>
</evidence>
<dbReference type="GO" id="GO:0004817">
    <property type="term" value="F:cysteine-tRNA ligase activity"/>
    <property type="evidence" value="ECO:0007669"/>
    <property type="project" value="UniProtKB-EC"/>
</dbReference>